<dbReference type="PANTHER" id="PTHR33887">
    <property type="entry name" value="PB1 DOMAIN-CONTAINING PROTEIN"/>
    <property type="match status" value="1"/>
</dbReference>
<evidence type="ECO:0000313" key="2">
    <source>
        <dbReference type="EMBL" id="RMX54057.1"/>
    </source>
</evidence>
<comment type="caution">
    <text evidence="2">The sequence shown here is derived from an EMBL/GenBank/DDBJ whole genome shotgun (WGS) entry which is preliminary data.</text>
</comment>
<dbReference type="InterPro" id="IPR039471">
    <property type="entry name" value="CXorf65-like"/>
</dbReference>
<feature type="compositionally biased region" description="Polar residues" evidence="1">
    <location>
        <begin position="138"/>
        <end position="159"/>
    </location>
</feature>
<gene>
    <name evidence="2" type="ORF">pdam_00013155</name>
</gene>
<feature type="compositionally biased region" description="Basic residues" evidence="1">
    <location>
        <begin position="122"/>
        <end position="137"/>
    </location>
</feature>
<keyword evidence="3" id="KW-1185">Reference proteome</keyword>
<protein>
    <submittedName>
        <fullName evidence="2">Uncharacterized protein</fullName>
    </submittedName>
</protein>
<proteinExistence type="predicted"/>
<dbReference type="AlphaFoldDB" id="A0A3M6UK83"/>
<evidence type="ECO:0000313" key="3">
    <source>
        <dbReference type="Proteomes" id="UP000275408"/>
    </source>
</evidence>
<accession>A0A3M6UK83</accession>
<dbReference type="Pfam" id="PF15874">
    <property type="entry name" value="Il2rg"/>
    <property type="match status" value="1"/>
</dbReference>
<feature type="compositionally biased region" description="Basic residues" evidence="1">
    <location>
        <begin position="160"/>
        <end position="170"/>
    </location>
</feature>
<sequence length="170" mass="19026">MVLDDNTGTNHEEALFNPNCRILHLLEDIKRRCNCAENAVIDLSDLQGAVKNLTDHQASNGSEFLNERETFILVRVEKNIEGREFPLYTPLLNDEDVLTKDFLESLRRTPTDTLEVSGRGSRSMRRGSLKPSVKRKQSSGNLSLSPTGSNSTGNKPSATSRKRSNPNRRT</sequence>
<name>A0A3M6UK83_POCDA</name>
<reference evidence="2 3" key="1">
    <citation type="journal article" date="2018" name="Sci. Rep.">
        <title>Comparative analysis of the Pocillopora damicornis genome highlights role of immune system in coral evolution.</title>
        <authorList>
            <person name="Cunning R."/>
            <person name="Bay R.A."/>
            <person name="Gillette P."/>
            <person name="Baker A.C."/>
            <person name="Traylor-Knowles N."/>
        </authorList>
    </citation>
    <scope>NUCLEOTIDE SEQUENCE [LARGE SCALE GENOMIC DNA]</scope>
    <source>
        <strain evidence="2">RSMAS</strain>
        <tissue evidence="2">Whole animal</tissue>
    </source>
</reference>
<dbReference type="EMBL" id="RCHS01001332">
    <property type="protein sequence ID" value="RMX54057.1"/>
    <property type="molecule type" value="Genomic_DNA"/>
</dbReference>
<organism evidence="2 3">
    <name type="scientific">Pocillopora damicornis</name>
    <name type="common">Cauliflower coral</name>
    <name type="synonym">Millepora damicornis</name>
    <dbReference type="NCBI Taxonomy" id="46731"/>
    <lineage>
        <taxon>Eukaryota</taxon>
        <taxon>Metazoa</taxon>
        <taxon>Cnidaria</taxon>
        <taxon>Anthozoa</taxon>
        <taxon>Hexacorallia</taxon>
        <taxon>Scleractinia</taxon>
        <taxon>Astrocoeniina</taxon>
        <taxon>Pocilloporidae</taxon>
        <taxon>Pocillopora</taxon>
    </lineage>
</organism>
<dbReference type="PANTHER" id="PTHR33887:SF5">
    <property type="entry name" value="PB1 DOMAIN-CONTAINING PROTEIN"/>
    <property type="match status" value="1"/>
</dbReference>
<dbReference type="Proteomes" id="UP000275408">
    <property type="component" value="Unassembled WGS sequence"/>
</dbReference>
<feature type="region of interest" description="Disordered" evidence="1">
    <location>
        <begin position="112"/>
        <end position="170"/>
    </location>
</feature>
<evidence type="ECO:0000256" key="1">
    <source>
        <dbReference type="SAM" id="MobiDB-lite"/>
    </source>
</evidence>
<dbReference type="OrthoDB" id="2109241at2759"/>